<feature type="chain" id="PRO_5040293581" description="F-box domain-containing protein" evidence="1">
    <location>
        <begin position="23"/>
        <end position="248"/>
    </location>
</feature>
<protein>
    <recommendedName>
        <fullName evidence="2">F-box domain-containing protein</fullName>
    </recommendedName>
</protein>
<feature type="domain" description="F-box" evidence="2">
    <location>
        <begin position="4"/>
        <end position="31"/>
    </location>
</feature>
<dbReference type="Gene3D" id="1.20.1280.50">
    <property type="match status" value="1"/>
</dbReference>
<keyword evidence="1" id="KW-0732">Signal</keyword>
<dbReference type="SUPFAM" id="SSF81383">
    <property type="entry name" value="F-box domain"/>
    <property type="match status" value="1"/>
</dbReference>
<dbReference type="InterPro" id="IPR032675">
    <property type="entry name" value="LRR_dom_sf"/>
</dbReference>
<evidence type="ECO:0000256" key="1">
    <source>
        <dbReference type="SAM" id="SignalP"/>
    </source>
</evidence>
<keyword evidence="4" id="KW-1185">Reference proteome</keyword>
<comment type="caution">
    <text evidence="3">The sequence shown here is derived from an EMBL/GenBank/DDBJ whole genome shotgun (WGS) entry which is preliminary data.</text>
</comment>
<dbReference type="EMBL" id="JAAAHW010003290">
    <property type="protein sequence ID" value="KAF9985588.1"/>
    <property type="molecule type" value="Genomic_DNA"/>
</dbReference>
<sequence>MDLPEITAAVASFLSLSDLAAAARVCRSWNASFIPTLFSVIHLQSFTQPASEGVTSHADHIKRLHIMTDEFEIFVEKCTKLEYLFIELYCRDPDIWHQYSTLVQHNPKLKTIEIRDNGETLPTVFLEAVSTCPGLRNLQVHMHDLDETCMAFILDSAVHLEYLLISGLGNTPPKSLDKWPCFPTMKKLEMEFDTKFPIQLQLEMFRKCPKLRAMTWRVSAAGGISIPVSDLFGIIDGYGSVPDFGQLC</sequence>
<dbReference type="AlphaFoldDB" id="A0A9P6MAK5"/>
<dbReference type="SUPFAM" id="SSF52047">
    <property type="entry name" value="RNI-like"/>
    <property type="match status" value="1"/>
</dbReference>
<dbReference type="Proteomes" id="UP000749646">
    <property type="component" value="Unassembled WGS sequence"/>
</dbReference>
<evidence type="ECO:0000313" key="4">
    <source>
        <dbReference type="Proteomes" id="UP000749646"/>
    </source>
</evidence>
<evidence type="ECO:0000313" key="3">
    <source>
        <dbReference type="EMBL" id="KAF9985588.1"/>
    </source>
</evidence>
<reference evidence="3" key="1">
    <citation type="journal article" date="2020" name="Fungal Divers.">
        <title>Resolving the Mortierellaceae phylogeny through synthesis of multi-gene phylogenetics and phylogenomics.</title>
        <authorList>
            <person name="Vandepol N."/>
            <person name="Liber J."/>
            <person name="Desiro A."/>
            <person name="Na H."/>
            <person name="Kennedy M."/>
            <person name="Barry K."/>
            <person name="Grigoriev I.V."/>
            <person name="Miller A.N."/>
            <person name="O'Donnell K."/>
            <person name="Stajich J.E."/>
            <person name="Bonito G."/>
        </authorList>
    </citation>
    <scope>NUCLEOTIDE SEQUENCE</scope>
    <source>
        <strain evidence="3">MES-2147</strain>
    </source>
</reference>
<dbReference type="OrthoDB" id="2406584at2759"/>
<organism evidence="3 4">
    <name type="scientific">Modicella reniformis</name>
    <dbReference type="NCBI Taxonomy" id="1440133"/>
    <lineage>
        <taxon>Eukaryota</taxon>
        <taxon>Fungi</taxon>
        <taxon>Fungi incertae sedis</taxon>
        <taxon>Mucoromycota</taxon>
        <taxon>Mortierellomycotina</taxon>
        <taxon>Mortierellomycetes</taxon>
        <taxon>Mortierellales</taxon>
        <taxon>Mortierellaceae</taxon>
        <taxon>Modicella</taxon>
    </lineage>
</organism>
<accession>A0A9P6MAK5</accession>
<dbReference type="Gene3D" id="3.80.10.10">
    <property type="entry name" value="Ribonuclease Inhibitor"/>
    <property type="match status" value="1"/>
</dbReference>
<feature type="signal peptide" evidence="1">
    <location>
        <begin position="1"/>
        <end position="22"/>
    </location>
</feature>
<dbReference type="InterPro" id="IPR036047">
    <property type="entry name" value="F-box-like_dom_sf"/>
</dbReference>
<evidence type="ECO:0000259" key="2">
    <source>
        <dbReference type="Pfam" id="PF12937"/>
    </source>
</evidence>
<dbReference type="Pfam" id="PF12937">
    <property type="entry name" value="F-box-like"/>
    <property type="match status" value="1"/>
</dbReference>
<dbReference type="InterPro" id="IPR001810">
    <property type="entry name" value="F-box_dom"/>
</dbReference>
<proteinExistence type="predicted"/>
<name>A0A9P6MAK5_9FUNG</name>
<gene>
    <name evidence="3" type="ORF">BGZ65_010464</name>
</gene>